<evidence type="ECO:0000256" key="2">
    <source>
        <dbReference type="SAM" id="SignalP"/>
    </source>
</evidence>
<dbReference type="PANTHER" id="PTHR38731:SF3">
    <property type="entry name" value="BLL6125 PROTEIN"/>
    <property type="match status" value="1"/>
</dbReference>
<feature type="compositionally biased region" description="Pro residues" evidence="1">
    <location>
        <begin position="697"/>
        <end position="709"/>
    </location>
</feature>
<dbReference type="EMBL" id="CP170721">
    <property type="protein sequence ID" value="XIA17701.1"/>
    <property type="molecule type" value="Genomic_DNA"/>
</dbReference>
<feature type="compositionally biased region" description="Basic and acidic residues" evidence="1">
    <location>
        <begin position="721"/>
        <end position="736"/>
    </location>
</feature>
<evidence type="ECO:0000313" key="4">
    <source>
        <dbReference type="EMBL" id="XIA17701.1"/>
    </source>
</evidence>
<protein>
    <submittedName>
        <fullName evidence="4">DUF6600 domain-containing protein</fullName>
    </submittedName>
</protein>
<dbReference type="AlphaFoldDB" id="A0AB74UM56"/>
<evidence type="ECO:0000256" key="1">
    <source>
        <dbReference type="SAM" id="MobiDB-lite"/>
    </source>
</evidence>
<feature type="domain" description="FecR protein" evidence="3">
    <location>
        <begin position="65"/>
        <end position="159"/>
    </location>
</feature>
<feature type="compositionally biased region" description="Basic and acidic residues" evidence="1">
    <location>
        <begin position="589"/>
        <end position="640"/>
    </location>
</feature>
<dbReference type="InterPro" id="IPR046535">
    <property type="entry name" value="DUF6600"/>
</dbReference>
<dbReference type="InterPro" id="IPR006860">
    <property type="entry name" value="FecR"/>
</dbReference>
<dbReference type="PANTHER" id="PTHR38731">
    <property type="entry name" value="LIPL45-RELATED LIPOPROTEIN-RELATED"/>
    <property type="match status" value="1"/>
</dbReference>
<reference evidence="4" key="1">
    <citation type="submission" date="2024-10" db="EMBL/GenBank/DDBJ databases">
        <authorList>
            <person name="Lesea H.P."/>
            <person name="Kuehl J.V."/>
            <person name="Chandonia J.-M."/>
        </authorList>
    </citation>
    <scope>NUCLEOTIDE SEQUENCE</scope>
    <source>
        <strain evidence="4">FW102-FHT14D07</strain>
    </source>
</reference>
<keyword evidence="2" id="KW-0732">Signal</keyword>
<proteinExistence type="predicted"/>
<dbReference type="Pfam" id="PF20245">
    <property type="entry name" value="DUF6600"/>
    <property type="match status" value="1"/>
</dbReference>
<dbReference type="Pfam" id="PF04773">
    <property type="entry name" value="FecR"/>
    <property type="match status" value="1"/>
</dbReference>
<feature type="chain" id="PRO_5044494699" evidence="2">
    <location>
        <begin position="18"/>
        <end position="736"/>
    </location>
</feature>
<dbReference type="RefSeq" id="WP_395116037.1">
    <property type="nucleotide sequence ID" value="NZ_CP170721.1"/>
</dbReference>
<organism evidence="4">
    <name type="scientific">Rhodanobacter sp. FW102-FHT14D07</name>
    <dbReference type="NCBI Taxonomy" id="3351462"/>
    <lineage>
        <taxon>Bacteria</taxon>
        <taxon>Pseudomonadati</taxon>
        <taxon>Pseudomonadota</taxon>
        <taxon>Gammaproteobacteria</taxon>
        <taxon>Lysobacterales</taxon>
        <taxon>Rhodanobacteraceae</taxon>
        <taxon>Rhodanobacter</taxon>
    </lineage>
</organism>
<feature type="region of interest" description="Disordered" evidence="1">
    <location>
        <begin position="536"/>
        <end position="736"/>
    </location>
</feature>
<feature type="signal peptide" evidence="2">
    <location>
        <begin position="1"/>
        <end position="17"/>
    </location>
</feature>
<gene>
    <name evidence="4" type="ORF">ACFYG5_14195</name>
</gene>
<sequence>MLLALGLLLAGIGAAHAQTAAGDDGYAPPSRVARLSWSSGDLGLLPAGARDWSDASVNRPLTTGDKLSSGDDARAELELGGATLRLDQRTDMGLLDLDEQLAQIELTQGTLSLSVRQLEQGQSYEIDTPTVALVIDRPGRVRVDIDRGATRVTVFDGKATVYGENNTQRDVFAGRSYRFVDSDLAAIAISDIDGGDDFDAWVDQRDQRYAQSRSGQYVSPEVVGYQDLDQYGEWQDDSDYGAVWYPSNVAVGWAPYRDGHWAYIAPWGWTWIDAMPWGYAPYHYGRWAHTHRGWGWIPGPRYARPIYAPALVAFIGGGGFSVGIGSGPVGWFPLGPGEVYNPWYRCDRDYYRRVNVNNIRVTQHITRVIVDDRVASHYDRYRNNRPFDEHYANRYAPRGITAMSAREFAAGAGVQRHQVKLDPARLASTRVAPRGVDMIRPLPRNAIDQRSGHVRQLPTGGFQREVVARRAPPMVAAELAHRPGDGRVQPRPVSNVRVLNPRRAEMSATAVADRPRLPARRADDAATLPVPERVNRATPMPREELRSARYAHPQERRRDESAAMPRPGVSYISPAARSEPSLPRVAPIRRADADGQAMPERRARMPESVDNPPRARPEPRIERAQMSRPNFEREQPREVARPTFNREQPREIARPTFNREQPREIARPTFNREQPREIARPTFTREQPRPQPMQRQAPPPAPTPRYTPPPRREAPPPARADAQRLRQADPRKDHQR</sequence>
<accession>A0AB74UM56</accession>
<evidence type="ECO:0000259" key="3">
    <source>
        <dbReference type="Pfam" id="PF04773"/>
    </source>
</evidence>
<feature type="compositionally biased region" description="Basic and acidic residues" evidence="1">
    <location>
        <begin position="541"/>
        <end position="561"/>
    </location>
</feature>
<name>A0AB74UM56_9GAMM</name>